<dbReference type="Pfam" id="PF00877">
    <property type="entry name" value="NLPC_P60"/>
    <property type="match status" value="1"/>
</dbReference>
<dbReference type="PROSITE" id="PS51935">
    <property type="entry name" value="NLPC_P60"/>
    <property type="match status" value="1"/>
</dbReference>
<keyword evidence="4" id="KW-0378">Hydrolase</keyword>
<dbReference type="PROSITE" id="PS51257">
    <property type="entry name" value="PROKAR_LIPOPROTEIN"/>
    <property type="match status" value="1"/>
</dbReference>
<keyword evidence="2" id="KW-0645">Protease</keyword>
<feature type="domain" description="NlpC/P60" evidence="7">
    <location>
        <begin position="60"/>
        <end position="188"/>
    </location>
</feature>
<accession>A0ABW5TU47</accession>
<keyword evidence="6" id="KW-0812">Transmembrane</keyword>
<name>A0ABW5TU47_9SPHI</name>
<comment type="similarity">
    <text evidence="1">Belongs to the peptidase C40 family.</text>
</comment>
<dbReference type="InterPro" id="IPR000064">
    <property type="entry name" value="NLP_P60_dom"/>
</dbReference>
<sequence length="188" mass="21619">MVSTKYAKYNLKFTLRTVFYAVLFISLSFTSCKSNKNITKSKSGFEKPNSKIASKYASAMNVSKKAIKNGDLYEFIDDWEGTKYQFGGLSKRGIDCSGLTYLIYQEVYGKEIPRNTSKQVEVIKRKYESQLKEGDLVFFDFEGKKFSHVGVYLQNGYYVHASTRKGVMLEKLRNPYTYKYFSRGGSVK</sequence>
<dbReference type="PANTHER" id="PTHR47360">
    <property type="entry name" value="MUREIN DD-ENDOPEPTIDASE MEPS/MUREIN LD-CARBOXYPEPTIDASE"/>
    <property type="match status" value="1"/>
</dbReference>
<protein>
    <submittedName>
        <fullName evidence="8">C40 family peptidase</fullName>
    </submittedName>
</protein>
<feature type="transmembrane region" description="Helical" evidence="6">
    <location>
        <begin position="13"/>
        <end position="32"/>
    </location>
</feature>
<dbReference type="PANTHER" id="PTHR47360:SF1">
    <property type="entry name" value="ENDOPEPTIDASE NLPC-RELATED"/>
    <property type="match status" value="1"/>
</dbReference>
<keyword evidence="3" id="KW-0732">Signal</keyword>
<dbReference type="Proteomes" id="UP001597546">
    <property type="component" value="Unassembled WGS sequence"/>
</dbReference>
<keyword evidence="6" id="KW-1133">Transmembrane helix</keyword>
<keyword evidence="9" id="KW-1185">Reference proteome</keyword>
<evidence type="ECO:0000256" key="6">
    <source>
        <dbReference type="SAM" id="Phobius"/>
    </source>
</evidence>
<evidence type="ECO:0000256" key="4">
    <source>
        <dbReference type="ARBA" id="ARBA00022801"/>
    </source>
</evidence>
<evidence type="ECO:0000313" key="8">
    <source>
        <dbReference type="EMBL" id="MFD2732787.1"/>
    </source>
</evidence>
<evidence type="ECO:0000256" key="5">
    <source>
        <dbReference type="ARBA" id="ARBA00022807"/>
    </source>
</evidence>
<dbReference type="Gene3D" id="3.90.1720.10">
    <property type="entry name" value="endopeptidase domain like (from Nostoc punctiforme)"/>
    <property type="match status" value="1"/>
</dbReference>
<dbReference type="EMBL" id="JBHULV010000047">
    <property type="protein sequence ID" value="MFD2732787.1"/>
    <property type="molecule type" value="Genomic_DNA"/>
</dbReference>
<evidence type="ECO:0000313" key="9">
    <source>
        <dbReference type="Proteomes" id="UP001597546"/>
    </source>
</evidence>
<dbReference type="InterPro" id="IPR038765">
    <property type="entry name" value="Papain-like_cys_pep_sf"/>
</dbReference>
<keyword evidence="6" id="KW-0472">Membrane</keyword>
<evidence type="ECO:0000256" key="2">
    <source>
        <dbReference type="ARBA" id="ARBA00022670"/>
    </source>
</evidence>
<keyword evidence="5" id="KW-0788">Thiol protease</keyword>
<dbReference type="InterPro" id="IPR052062">
    <property type="entry name" value="Murein_DD/LD_carboxypeptidase"/>
</dbReference>
<evidence type="ECO:0000256" key="3">
    <source>
        <dbReference type="ARBA" id="ARBA00022729"/>
    </source>
</evidence>
<reference evidence="9" key="1">
    <citation type="journal article" date="2019" name="Int. J. Syst. Evol. Microbiol.">
        <title>The Global Catalogue of Microorganisms (GCM) 10K type strain sequencing project: providing services to taxonomists for standard genome sequencing and annotation.</title>
        <authorList>
            <consortium name="The Broad Institute Genomics Platform"/>
            <consortium name="The Broad Institute Genome Sequencing Center for Infectious Disease"/>
            <person name="Wu L."/>
            <person name="Ma J."/>
        </authorList>
    </citation>
    <scope>NUCLEOTIDE SEQUENCE [LARGE SCALE GENOMIC DNA]</scope>
    <source>
        <strain evidence="9">KCTC 42456</strain>
    </source>
</reference>
<dbReference type="SUPFAM" id="SSF54001">
    <property type="entry name" value="Cysteine proteinases"/>
    <property type="match status" value="1"/>
</dbReference>
<gene>
    <name evidence="8" type="ORF">ACFSSE_13845</name>
</gene>
<evidence type="ECO:0000259" key="7">
    <source>
        <dbReference type="PROSITE" id="PS51935"/>
    </source>
</evidence>
<evidence type="ECO:0000256" key="1">
    <source>
        <dbReference type="ARBA" id="ARBA00007074"/>
    </source>
</evidence>
<dbReference type="RefSeq" id="WP_379046970.1">
    <property type="nucleotide sequence ID" value="NZ_JBHSKW010000063.1"/>
</dbReference>
<comment type="caution">
    <text evidence="8">The sequence shown here is derived from an EMBL/GenBank/DDBJ whole genome shotgun (WGS) entry which is preliminary data.</text>
</comment>
<proteinExistence type="inferred from homology"/>
<organism evidence="8 9">
    <name type="scientific">Pedobacter alpinus</name>
    <dbReference type="NCBI Taxonomy" id="1590643"/>
    <lineage>
        <taxon>Bacteria</taxon>
        <taxon>Pseudomonadati</taxon>
        <taxon>Bacteroidota</taxon>
        <taxon>Sphingobacteriia</taxon>
        <taxon>Sphingobacteriales</taxon>
        <taxon>Sphingobacteriaceae</taxon>
        <taxon>Pedobacter</taxon>
    </lineage>
</organism>